<comment type="subcellular location">
    <subcellularLocation>
        <location evidence="1">Cell membrane</location>
        <topology evidence="1">Multi-pass membrane protein</topology>
    </subcellularLocation>
</comment>
<proteinExistence type="predicted"/>
<feature type="transmembrane region" description="Helical" evidence="7">
    <location>
        <begin position="67"/>
        <end position="94"/>
    </location>
</feature>
<name>A0A9D2I2I0_9FIRM</name>
<evidence type="ECO:0000256" key="7">
    <source>
        <dbReference type="SAM" id="Phobius"/>
    </source>
</evidence>
<dbReference type="SUPFAM" id="SSF161098">
    <property type="entry name" value="MetI-like"/>
    <property type="match status" value="1"/>
</dbReference>
<accession>A0A9D2I2I0</accession>
<dbReference type="CDD" id="cd06261">
    <property type="entry name" value="TM_PBP2"/>
    <property type="match status" value="1"/>
</dbReference>
<feature type="transmembrane region" description="Helical" evidence="7">
    <location>
        <begin position="12"/>
        <end position="36"/>
    </location>
</feature>
<dbReference type="GO" id="GO:0005886">
    <property type="term" value="C:plasma membrane"/>
    <property type="evidence" value="ECO:0007669"/>
    <property type="project" value="UniProtKB-SubCell"/>
</dbReference>
<feature type="transmembrane region" description="Helical" evidence="7">
    <location>
        <begin position="179"/>
        <end position="203"/>
    </location>
</feature>
<evidence type="ECO:0000256" key="1">
    <source>
        <dbReference type="ARBA" id="ARBA00004651"/>
    </source>
</evidence>
<feature type="transmembrane region" description="Helical" evidence="7">
    <location>
        <begin position="259"/>
        <end position="279"/>
    </location>
</feature>
<dbReference type="PANTHER" id="PTHR43744:SF9">
    <property type="entry name" value="POLYGALACTURONAN_RHAMNOGALACTURONAN TRANSPORT SYSTEM PERMEASE PROTEIN YTCP"/>
    <property type="match status" value="1"/>
</dbReference>
<dbReference type="Gene3D" id="1.10.3720.10">
    <property type="entry name" value="MetI-like"/>
    <property type="match status" value="1"/>
</dbReference>
<comment type="caution">
    <text evidence="9">The sequence shown here is derived from an EMBL/GenBank/DDBJ whole genome shotgun (WGS) entry which is preliminary data.</text>
</comment>
<sequence length="294" mass="33499">MKKNSDRPFYFLNGLLLILFTIICGYPILCIISQAISDPLQVGLGLVTFYPRGFSLKGFQYVLKDRWLIHGFLMSILYTVTGTVINVMLTYITAFSLSRRELPGRGFLQLFFAFTMWFSGGMIPEYLLVKNMGLIDNFWALILPGAMSVWNMIVCRTFLQNSIPEELFDAAKVDGAGYVRYMLEITVPLSKAIIAVLVLWYAIGHWNSYFNALIYITDKSLRPFSLYLRDYLVMQSTMDIADLTAGESVRKDLQGITELMKNSLILLSCLPLWILYPFIRKYLVQGVMIGSVKG</sequence>
<reference evidence="9" key="1">
    <citation type="journal article" date="2021" name="PeerJ">
        <title>Extensive microbial diversity within the chicken gut microbiome revealed by metagenomics and culture.</title>
        <authorList>
            <person name="Gilroy R."/>
            <person name="Ravi A."/>
            <person name="Getino M."/>
            <person name="Pursley I."/>
            <person name="Horton D.L."/>
            <person name="Alikhan N.F."/>
            <person name="Baker D."/>
            <person name="Gharbi K."/>
            <person name="Hall N."/>
            <person name="Watson M."/>
            <person name="Adriaenssens E.M."/>
            <person name="Foster-Nyarko E."/>
            <person name="Jarju S."/>
            <person name="Secka A."/>
            <person name="Antonio M."/>
            <person name="Oren A."/>
            <person name="Chaudhuri R.R."/>
            <person name="La Ragione R."/>
            <person name="Hildebrand F."/>
            <person name="Pallen M.J."/>
        </authorList>
    </citation>
    <scope>NUCLEOTIDE SEQUENCE</scope>
    <source>
        <strain evidence="9">CHK179-7159</strain>
    </source>
</reference>
<keyword evidence="3" id="KW-1003">Cell membrane</keyword>
<dbReference type="InterPro" id="IPR000515">
    <property type="entry name" value="MetI-like"/>
</dbReference>
<reference evidence="9" key="2">
    <citation type="submission" date="2021-04" db="EMBL/GenBank/DDBJ databases">
        <authorList>
            <person name="Gilroy R."/>
        </authorList>
    </citation>
    <scope>NUCLEOTIDE SEQUENCE</scope>
    <source>
        <strain evidence="9">CHK179-7159</strain>
    </source>
</reference>
<evidence type="ECO:0000256" key="6">
    <source>
        <dbReference type="ARBA" id="ARBA00023136"/>
    </source>
</evidence>
<evidence type="ECO:0000313" key="10">
    <source>
        <dbReference type="Proteomes" id="UP000886858"/>
    </source>
</evidence>
<keyword evidence="5 7" id="KW-1133">Transmembrane helix</keyword>
<evidence type="ECO:0000259" key="8">
    <source>
        <dbReference type="Pfam" id="PF00528"/>
    </source>
</evidence>
<organism evidence="9 10">
    <name type="scientific">Candidatus Eisenbergiella merdipullorum</name>
    <dbReference type="NCBI Taxonomy" id="2838553"/>
    <lineage>
        <taxon>Bacteria</taxon>
        <taxon>Bacillati</taxon>
        <taxon>Bacillota</taxon>
        <taxon>Clostridia</taxon>
        <taxon>Lachnospirales</taxon>
        <taxon>Lachnospiraceae</taxon>
        <taxon>Eisenbergiella</taxon>
    </lineage>
</organism>
<feature type="transmembrane region" description="Helical" evidence="7">
    <location>
        <begin position="106"/>
        <end position="126"/>
    </location>
</feature>
<evidence type="ECO:0000256" key="2">
    <source>
        <dbReference type="ARBA" id="ARBA00022448"/>
    </source>
</evidence>
<evidence type="ECO:0000256" key="3">
    <source>
        <dbReference type="ARBA" id="ARBA00022475"/>
    </source>
</evidence>
<feature type="transmembrane region" description="Helical" evidence="7">
    <location>
        <begin position="138"/>
        <end position="159"/>
    </location>
</feature>
<keyword evidence="2" id="KW-0813">Transport</keyword>
<protein>
    <submittedName>
        <fullName evidence="9">Carbohydrate ABC transporter permease</fullName>
    </submittedName>
</protein>
<evidence type="ECO:0000313" key="9">
    <source>
        <dbReference type="EMBL" id="HJA92061.1"/>
    </source>
</evidence>
<gene>
    <name evidence="9" type="ORF">H9717_02895</name>
</gene>
<dbReference type="InterPro" id="IPR035906">
    <property type="entry name" value="MetI-like_sf"/>
</dbReference>
<keyword evidence="4 7" id="KW-0812">Transmembrane</keyword>
<evidence type="ECO:0000256" key="4">
    <source>
        <dbReference type="ARBA" id="ARBA00022692"/>
    </source>
</evidence>
<dbReference type="Pfam" id="PF00528">
    <property type="entry name" value="BPD_transp_1"/>
    <property type="match status" value="1"/>
</dbReference>
<keyword evidence="6 7" id="KW-0472">Membrane</keyword>
<dbReference type="EMBL" id="DWYY01000035">
    <property type="protein sequence ID" value="HJA92061.1"/>
    <property type="molecule type" value="Genomic_DNA"/>
</dbReference>
<dbReference type="AlphaFoldDB" id="A0A9D2I2I0"/>
<evidence type="ECO:0000256" key="5">
    <source>
        <dbReference type="ARBA" id="ARBA00022989"/>
    </source>
</evidence>
<feature type="domain" description="ABC transmembrane type-1" evidence="8">
    <location>
        <begin position="110"/>
        <end position="216"/>
    </location>
</feature>
<dbReference type="Proteomes" id="UP000886858">
    <property type="component" value="Unassembled WGS sequence"/>
</dbReference>
<dbReference type="GO" id="GO:0055085">
    <property type="term" value="P:transmembrane transport"/>
    <property type="evidence" value="ECO:0007669"/>
    <property type="project" value="InterPro"/>
</dbReference>
<dbReference type="PANTHER" id="PTHR43744">
    <property type="entry name" value="ABC TRANSPORTER PERMEASE PROTEIN MG189-RELATED-RELATED"/>
    <property type="match status" value="1"/>
</dbReference>